<gene>
    <name evidence="4" type="primary">smc_2</name>
    <name evidence="4" type="ORF">WBAD_0192</name>
</gene>
<sequence length="613" mass="70214">MLSRNNVTFERRFVNGRAQNQTTSEQSTTKLFKAIDDENPGDFERALEEGTNVNAFDKEGLTPLMSIANSYVASGYGQAALEKMAKLLIQKRSININVQSEQPVYKEEHKRDRFGRPLYLFRGEEVAEVRPSQYICCRNGQNVDNIDDQGIRRYFSDEYDGVKENVRTSEIQKNTTLHIACQTGAVDIVKRLLTHPDVKADIKNYHNKVPQDLITRAFEGIIKLEFQKAQTGKELLNALSNRNIDQAKGLLNQKLNPNCWKRNSNGEIETPLSLIIKSCLQGITEDNEEVLTELLKHKELDFSQIKPIPAIERNQWVKQIIERAMKERLTDAINRKDLNDVKKLVEGNCFINRAIITDVLRNVNEPIHYLNEKFPATVEQPSANTHNVQPEINDEFIAQELQRLENLEGELERTKAQLAEKEQELNRTVDERTRDTDKISQLERELRQVRQGNQERIHTLTDQVARLTREKSQLENLRDELERTKTQLRKKEQELGRVVSERDTNKISQLERNFRQERSELQAQNQDLKNKNRKLSEANIYNRRQSNYSSASFVLSGAFAVGSCLTVSNLEICISLAVAASVCIAIGCYCSYKASSILSDVTSTEFGNVIRLG</sequence>
<reference evidence="4" key="1">
    <citation type="submission" date="2018-04" db="EMBL/GenBank/DDBJ databases">
        <authorList>
            <person name="Go L.Y."/>
            <person name="Mitchell J.A."/>
        </authorList>
    </citation>
    <scope>NUCLEOTIDE SEQUENCE</scope>
    <source>
        <strain evidence="4">WBAD</strain>
    </source>
</reference>
<dbReference type="PANTHER" id="PTHR24126:SF14">
    <property type="entry name" value="ANK_REP_REGION DOMAIN-CONTAINING PROTEIN"/>
    <property type="match status" value="1"/>
</dbReference>
<dbReference type="InterPro" id="IPR036770">
    <property type="entry name" value="Ankyrin_rpt-contain_sf"/>
</dbReference>
<evidence type="ECO:0000313" key="4">
    <source>
        <dbReference type="EMBL" id="SPP32813.1"/>
    </source>
</evidence>
<evidence type="ECO:0000256" key="2">
    <source>
        <dbReference type="ARBA" id="ARBA00023043"/>
    </source>
</evidence>
<dbReference type="SMART" id="SM00248">
    <property type="entry name" value="ANK"/>
    <property type="match status" value="3"/>
</dbReference>
<dbReference type="Pfam" id="PF00023">
    <property type="entry name" value="Ank"/>
    <property type="match status" value="1"/>
</dbReference>
<dbReference type="AlphaFoldDB" id="A0A3B0J6X0"/>
<keyword evidence="1" id="KW-0677">Repeat</keyword>
<keyword evidence="2" id="KW-0040">ANK repeat</keyword>
<accession>A0A3B0J6X0</accession>
<dbReference type="Gene3D" id="1.25.40.20">
    <property type="entry name" value="Ankyrin repeat-containing domain"/>
    <property type="match status" value="2"/>
</dbReference>
<evidence type="ECO:0000256" key="1">
    <source>
        <dbReference type="ARBA" id="ARBA00022737"/>
    </source>
</evidence>
<feature type="coiled-coil region" evidence="3">
    <location>
        <begin position="397"/>
        <end position="538"/>
    </location>
</feature>
<dbReference type="InterPro" id="IPR002110">
    <property type="entry name" value="Ankyrin_rpt"/>
</dbReference>
<dbReference type="EMBL" id="OUNE01000038">
    <property type="protein sequence ID" value="SPP32813.1"/>
    <property type="molecule type" value="Genomic_DNA"/>
</dbReference>
<organism evidence="4">
    <name type="scientific">Wolbachia endosymbiont of Aleurodicus dispersus</name>
    <dbReference type="NCBI Taxonomy" id="1288877"/>
    <lineage>
        <taxon>Bacteria</taxon>
        <taxon>Pseudomonadati</taxon>
        <taxon>Pseudomonadota</taxon>
        <taxon>Alphaproteobacteria</taxon>
        <taxon>Rickettsiales</taxon>
        <taxon>Anaplasmataceae</taxon>
        <taxon>Wolbachieae</taxon>
        <taxon>Wolbachia</taxon>
    </lineage>
</organism>
<protein>
    <submittedName>
        <fullName evidence="4">Chromosome partition protein Smc</fullName>
    </submittedName>
</protein>
<name>A0A3B0J6X0_9RICK</name>
<proteinExistence type="predicted"/>
<keyword evidence="3" id="KW-0175">Coiled coil</keyword>
<dbReference type="Gene3D" id="1.10.287.1490">
    <property type="match status" value="1"/>
</dbReference>
<dbReference type="SUPFAM" id="SSF48403">
    <property type="entry name" value="Ankyrin repeat"/>
    <property type="match status" value="1"/>
</dbReference>
<evidence type="ECO:0000256" key="3">
    <source>
        <dbReference type="SAM" id="Coils"/>
    </source>
</evidence>
<dbReference type="PANTHER" id="PTHR24126">
    <property type="entry name" value="ANKYRIN REPEAT, PH AND SEC7 DOMAIN CONTAINING PROTEIN SECG-RELATED"/>
    <property type="match status" value="1"/>
</dbReference>